<protein>
    <recommendedName>
        <fullName evidence="3">YkgJ family cysteine cluster protein</fullName>
    </recommendedName>
</protein>
<accession>A0A9Q6SBA8</accession>
<dbReference type="EMBL" id="CP015960">
    <property type="protein sequence ID" value="QLB67544.1"/>
    <property type="molecule type" value="Genomic_DNA"/>
</dbReference>
<evidence type="ECO:0008006" key="3">
    <source>
        <dbReference type="Google" id="ProtNLM"/>
    </source>
</evidence>
<dbReference type="AlphaFoldDB" id="A0A9Q6SBA8"/>
<evidence type="ECO:0000313" key="1">
    <source>
        <dbReference type="EMBL" id="QLB67544.1"/>
    </source>
</evidence>
<dbReference type="Pfam" id="PF03692">
    <property type="entry name" value="CxxCxxCC"/>
    <property type="match status" value="1"/>
</dbReference>
<dbReference type="OrthoDB" id="7500397at2"/>
<organism evidence="1 2">
    <name type="scientific">Paraburkholderia caribensis</name>
    <dbReference type="NCBI Taxonomy" id="75105"/>
    <lineage>
        <taxon>Bacteria</taxon>
        <taxon>Pseudomonadati</taxon>
        <taxon>Pseudomonadota</taxon>
        <taxon>Betaproteobacteria</taxon>
        <taxon>Burkholderiales</taxon>
        <taxon>Burkholderiaceae</taxon>
        <taxon>Paraburkholderia</taxon>
    </lineage>
</organism>
<geneLocation type="plasmid" evidence="2"/>
<proteinExistence type="predicted"/>
<reference evidence="1 2" key="1">
    <citation type="journal article" date="2014" name="Genome Announc.">
        <title>Draft Genome Sequence of the Haloacid-Degrading Burkholderia caribensis Strain MBA4.</title>
        <authorList>
            <person name="Pan Y."/>
            <person name="Kong K.F."/>
            <person name="Tsang J.S."/>
        </authorList>
    </citation>
    <scope>NUCLEOTIDE SEQUENCE [LARGE SCALE GENOMIC DNA]</scope>
    <source>
        <strain evidence="1 2">852011</strain>
    </source>
</reference>
<dbReference type="InterPro" id="IPR005358">
    <property type="entry name" value="Puta_zinc/iron-chelating_dom"/>
</dbReference>
<name>A0A9Q6SBA8_9BURK</name>
<evidence type="ECO:0000313" key="2">
    <source>
        <dbReference type="Proteomes" id="UP000509548"/>
    </source>
</evidence>
<gene>
    <name evidence="1" type="ORF">A9O66_34580</name>
</gene>
<keyword evidence="1" id="KW-0614">Plasmid</keyword>
<dbReference type="RefSeq" id="WP_063825947.1">
    <property type="nucleotide sequence ID" value="NZ_JAYMSB010000035.1"/>
</dbReference>
<sequence length="253" mass="27720">MTVHFSCTMCGKCCHGLRLPLSLSEAGEWLRRGGDVQLFCEAIPWPVEPEESNLQARHKRRRSFAALSGDLPIRVVVSVVASFDGPCPNLLPDMRCGAYEARPLACRIYPAEVNPFIELVPASKSCPSEAWAADQPTFLQGGRLVNSATVIAAERFRLNDYHDAGIRARLCDELGIGVASLANEGFVIHSIERDVMTDALARIDRDAGAGVEPANWQFVTNNTSTRDTLLEIGAHVYAHETASSSRTMQYLAF</sequence>
<dbReference type="Proteomes" id="UP000509548">
    <property type="component" value="Plasmid unnamed"/>
</dbReference>